<keyword evidence="1" id="KW-0812">Transmembrane</keyword>
<reference evidence="3 4" key="1">
    <citation type="submission" date="2024-09" db="EMBL/GenBank/DDBJ databases">
        <authorList>
            <person name="Sun Q."/>
            <person name="Mori K."/>
        </authorList>
    </citation>
    <scope>NUCLEOTIDE SEQUENCE [LARGE SCALE GENOMIC DNA]</scope>
    <source>
        <strain evidence="3 4">JCM 11201</strain>
    </source>
</reference>
<dbReference type="Proteomes" id="UP001589609">
    <property type="component" value="Unassembled WGS sequence"/>
</dbReference>
<feature type="transmembrane region" description="Helical" evidence="1">
    <location>
        <begin position="12"/>
        <end position="32"/>
    </location>
</feature>
<protein>
    <submittedName>
        <fullName evidence="3">Polysaccharide deacetylase family protein</fullName>
        <ecNumber evidence="3">3.-.-.-</ecNumber>
    </submittedName>
</protein>
<dbReference type="InterPro" id="IPR002509">
    <property type="entry name" value="NODB_dom"/>
</dbReference>
<dbReference type="CDD" id="cd10944">
    <property type="entry name" value="CE4_SmPgdA_like"/>
    <property type="match status" value="1"/>
</dbReference>
<dbReference type="EMBL" id="JBHMAF010000051">
    <property type="protein sequence ID" value="MFB9759027.1"/>
    <property type="molecule type" value="Genomic_DNA"/>
</dbReference>
<proteinExistence type="predicted"/>
<dbReference type="Pfam" id="PF01522">
    <property type="entry name" value="Polysacc_deac_1"/>
    <property type="match status" value="1"/>
</dbReference>
<dbReference type="RefSeq" id="WP_379949312.1">
    <property type="nucleotide sequence ID" value="NZ_JBHMAF010000051.1"/>
</dbReference>
<accession>A0ABV5WEI7</accession>
<evidence type="ECO:0000313" key="3">
    <source>
        <dbReference type="EMBL" id="MFB9759027.1"/>
    </source>
</evidence>
<feature type="domain" description="NodB homology" evidence="2">
    <location>
        <begin position="74"/>
        <end position="260"/>
    </location>
</feature>
<sequence>MARLNRKRSKPPFIKYIFFTIVFLSIAGYGGWQVSSQIQAAAPSSNYEVNLVSTLPHTNMQKEIPQKYDGKTRKIAYLTFDDGPGEYTNQLLDILKQHDAKATFFVLGPNVNLYKDVAKREVNEGHYIAMHSMTHDYKKLYGQQTFLPEMKESQQIIQDVTGQHSNLVRAPYGSMPGLNKALRDQVADAQLKLWDWTIDSLDWKYNRVPLNQSVPAIVNLVVSQSTKDKEVILFHDIHAQSVQAVPLIIQKLKEQGYEFEAYDEKERLKKMTHSLLSIYFPNRC</sequence>
<evidence type="ECO:0000313" key="4">
    <source>
        <dbReference type="Proteomes" id="UP001589609"/>
    </source>
</evidence>
<dbReference type="InterPro" id="IPR050248">
    <property type="entry name" value="Polysacc_deacetylase_ArnD"/>
</dbReference>
<name>A0ABV5WEI7_9BACI</name>
<evidence type="ECO:0000256" key="1">
    <source>
        <dbReference type="SAM" id="Phobius"/>
    </source>
</evidence>
<dbReference type="EC" id="3.-.-.-" evidence="3"/>
<dbReference type="PROSITE" id="PS51677">
    <property type="entry name" value="NODB"/>
    <property type="match status" value="1"/>
</dbReference>
<dbReference type="SUPFAM" id="SSF88713">
    <property type="entry name" value="Glycoside hydrolase/deacetylase"/>
    <property type="match status" value="1"/>
</dbReference>
<dbReference type="Gene3D" id="3.20.20.370">
    <property type="entry name" value="Glycoside hydrolase/deacetylase"/>
    <property type="match status" value="1"/>
</dbReference>
<keyword evidence="3" id="KW-0378">Hydrolase</keyword>
<gene>
    <name evidence="3" type="ORF">ACFFMS_11205</name>
</gene>
<keyword evidence="1" id="KW-0472">Membrane</keyword>
<keyword evidence="1" id="KW-1133">Transmembrane helix</keyword>
<keyword evidence="4" id="KW-1185">Reference proteome</keyword>
<organism evidence="3 4">
    <name type="scientific">Ectobacillus funiculus</name>
    <dbReference type="NCBI Taxonomy" id="137993"/>
    <lineage>
        <taxon>Bacteria</taxon>
        <taxon>Bacillati</taxon>
        <taxon>Bacillota</taxon>
        <taxon>Bacilli</taxon>
        <taxon>Bacillales</taxon>
        <taxon>Bacillaceae</taxon>
        <taxon>Ectobacillus</taxon>
    </lineage>
</organism>
<comment type="caution">
    <text evidence="3">The sequence shown here is derived from an EMBL/GenBank/DDBJ whole genome shotgun (WGS) entry which is preliminary data.</text>
</comment>
<dbReference type="GO" id="GO:0016787">
    <property type="term" value="F:hydrolase activity"/>
    <property type="evidence" value="ECO:0007669"/>
    <property type="project" value="UniProtKB-KW"/>
</dbReference>
<dbReference type="PANTHER" id="PTHR10587">
    <property type="entry name" value="GLYCOSYL TRANSFERASE-RELATED"/>
    <property type="match status" value="1"/>
</dbReference>
<evidence type="ECO:0000259" key="2">
    <source>
        <dbReference type="PROSITE" id="PS51677"/>
    </source>
</evidence>
<dbReference type="PANTHER" id="PTHR10587:SF125">
    <property type="entry name" value="POLYSACCHARIDE DEACETYLASE YHEN-RELATED"/>
    <property type="match status" value="1"/>
</dbReference>
<dbReference type="InterPro" id="IPR011330">
    <property type="entry name" value="Glyco_hydro/deAcase_b/a-brl"/>
</dbReference>